<dbReference type="InterPro" id="IPR001279">
    <property type="entry name" value="Metallo-B-lactamas"/>
</dbReference>
<sequence length="279" mass="32086">MWIHKIIKKRFETEMVNNVHIAKATASFQGVRLTVRCFIVDGVLIDTGAKSMESEFASFFQQHDIDQVVITHFHEDHTGCAAFLQQTMGLSIYMNEPMIDYCRQKADYPLYRKIFWGKRDPFAAEPIDATFSSRNATWEVIPTPGHAIDHVVFLNRETGQLFSGDLYCQEKTKVILREEDIPAIIASLQHVLTYDFGDVFCAHAGYLPNGREALRRKLDYLLELQDTIIDLYENGMPPKQIQALLFPKKYPIVFFSGGEWDSLHIIRSVIRDYEAKQAS</sequence>
<evidence type="ECO:0000313" key="2">
    <source>
        <dbReference type="EMBL" id="OXB87616.1"/>
    </source>
</evidence>
<accession>A0ABX4DFF2</accession>
<reference evidence="2 3" key="1">
    <citation type="submission" date="2017-05" db="EMBL/GenBank/DDBJ databases">
        <title>The genome sequence of Geobacillus uzenensis BGSC 92A1.</title>
        <authorList>
            <person name="Ramaloko W.T."/>
            <person name="Koen N."/>
            <person name="Polliack S."/>
            <person name="Aliyu H."/>
            <person name="Lebre P."/>
            <person name="Mohr T."/>
            <person name="Oswald F."/>
            <person name="Zwick M."/>
            <person name="Neumann A."/>
            <person name="Syldatk C."/>
            <person name="Cowan D."/>
            <person name="De Maayer P."/>
        </authorList>
    </citation>
    <scope>NUCLEOTIDE SEQUENCE [LARGE SCALE GENOMIC DNA]</scope>
    <source>
        <strain evidence="2 3">BGSC 92A1</strain>
    </source>
</reference>
<dbReference type="SUPFAM" id="SSF56281">
    <property type="entry name" value="Metallo-hydrolase/oxidoreductase"/>
    <property type="match status" value="1"/>
</dbReference>
<name>A0ABX4DFF2_9BACL</name>
<feature type="domain" description="Metallo-beta-lactamase" evidence="1">
    <location>
        <begin position="34"/>
        <end position="203"/>
    </location>
</feature>
<dbReference type="InterPro" id="IPR036866">
    <property type="entry name" value="RibonucZ/Hydroxyglut_hydro"/>
</dbReference>
<comment type="caution">
    <text evidence="2">The sequence shown here is derived from an EMBL/GenBank/DDBJ whole genome shotgun (WGS) entry which is preliminary data.</text>
</comment>
<dbReference type="PANTHER" id="PTHR23131">
    <property type="entry name" value="ENDORIBONUCLEASE LACTB2"/>
    <property type="match status" value="1"/>
</dbReference>
<dbReference type="SMART" id="SM00849">
    <property type="entry name" value="Lactamase_B"/>
    <property type="match status" value="1"/>
</dbReference>
<dbReference type="Pfam" id="PF00753">
    <property type="entry name" value="Lactamase_B"/>
    <property type="match status" value="1"/>
</dbReference>
<evidence type="ECO:0000313" key="3">
    <source>
        <dbReference type="Proteomes" id="UP000198364"/>
    </source>
</evidence>
<gene>
    <name evidence="2" type="ORF">B9L21_11835</name>
</gene>
<protein>
    <submittedName>
        <fullName evidence="2">MBL fold metallo-hydrolase</fullName>
    </submittedName>
</protein>
<proteinExistence type="predicted"/>
<dbReference type="PANTHER" id="PTHR23131:SF0">
    <property type="entry name" value="ENDORIBONUCLEASE LACTB2"/>
    <property type="match status" value="1"/>
</dbReference>
<dbReference type="InterPro" id="IPR050662">
    <property type="entry name" value="Sec-metab_biosynth-thioest"/>
</dbReference>
<evidence type="ECO:0000259" key="1">
    <source>
        <dbReference type="SMART" id="SM00849"/>
    </source>
</evidence>
<dbReference type="EMBL" id="NEWL01000007">
    <property type="protein sequence ID" value="OXB87616.1"/>
    <property type="molecule type" value="Genomic_DNA"/>
</dbReference>
<dbReference type="Proteomes" id="UP000198364">
    <property type="component" value="Unassembled WGS sequence"/>
</dbReference>
<dbReference type="Gene3D" id="3.60.15.10">
    <property type="entry name" value="Ribonuclease Z/Hydroxyacylglutathione hydrolase-like"/>
    <property type="match status" value="1"/>
</dbReference>
<organism evidence="2 3">
    <name type="scientific">Geobacillus uzenensis</name>
    <dbReference type="NCBI Taxonomy" id="129339"/>
    <lineage>
        <taxon>Bacteria</taxon>
        <taxon>Bacillati</taxon>
        <taxon>Bacillota</taxon>
        <taxon>Bacilli</taxon>
        <taxon>Bacillales</taxon>
        <taxon>Anoxybacillaceae</taxon>
        <taxon>Geobacillus</taxon>
    </lineage>
</organism>
<dbReference type="RefSeq" id="WP_063857376.1">
    <property type="nucleotide sequence ID" value="NZ_NEWL01000007.1"/>
</dbReference>
<keyword evidence="3" id="KW-1185">Reference proteome</keyword>